<proteinExistence type="predicted"/>
<protein>
    <submittedName>
        <fullName evidence="2">Uncharacterized protein</fullName>
    </submittedName>
</protein>
<dbReference type="EMBL" id="PQXN01000060">
    <property type="protein sequence ID" value="TGO57956.1"/>
    <property type="molecule type" value="Genomic_DNA"/>
</dbReference>
<name>A0A4Z1I968_9HELO</name>
<dbReference type="Proteomes" id="UP000297527">
    <property type="component" value="Unassembled WGS sequence"/>
</dbReference>
<reference evidence="2 3" key="1">
    <citation type="submission" date="2017-12" db="EMBL/GenBank/DDBJ databases">
        <title>Comparative genomics of Botrytis spp.</title>
        <authorList>
            <person name="Valero-Jimenez C.A."/>
            <person name="Tapia P."/>
            <person name="Veloso J."/>
            <person name="Silva-Moreno E."/>
            <person name="Staats M."/>
            <person name="Valdes J.H."/>
            <person name="Van Kan J.A.L."/>
        </authorList>
    </citation>
    <scope>NUCLEOTIDE SEQUENCE [LARGE SCALE GENOMIC DNA]</scope>
    <source>
        <strain evidence="2 3">MUCL11595</strain>
    </source>
</reference>
<feature type="compositionally biased region" description="Polar residues" evidence="1">
    <location>
        <begin position="11"/>
        <end position="20"/>
    </location>
</feature>
<dbReference type="AlphaFoldDB" id="A0A4Z1I968"/>
<feature type="region of interest" description="Disordered" evidence="1">
    <location>
        <begin position="1"/>
        <end position="84"/>
    </location>
</feature>
<accession>A0A4Z1I968</accession>
<evidence type="ECO:0000313" key="3">
    <source>
        <dbReference type="Proteomes" id="UP000297527"/>
    </source>
</evidence>
<feature type="compositionally biased region" description="Low complexity" evidence="1">
    <location>
        <begin position="50"/>
        <end position="60"/>
    </location>
</feature>
<organism evidence="2 3">
    <name type="scientific">Botryotinia convoluta</name>
    <dbReference type="NCBI Taxonomy" id="54673"/>
    <lineage>
        <taxon>Eukaryota</taxon>
        <taxon>Fungi</taxon>
        <taxon>Dikarya</taxon>
        <taxon>Ascomycota</taxon>
        <taxon>Pezizomycotina</taxon>
        <taxon>Leotiomycetes</taxon>
        <taxon>Helotiales</taxon>
        <taxon>Sclerotiniaceae</taxon>
        <taxon>Botryotinia</taxon>
    </lineage>
</organism>
<keyword evidence="3" id="KW-1185">Reference proteome</keyword>
<gene>
    <name evidence="2" type="ORF">BCON_0060g00300</name>
</gene>
<comment type="caution">
    <text evidence="2">The sequence shown here is derived from an EMBL/GenBank/DDBJ whole genome shotgun (WGS) entry which is preliminary data.</text>
</comment>
<evidence type="ECO:0000313" key="2">
    <source>
        <dbReference type="EMBL" id="TGO57956.1"/>
    </source>
</evidence>
<sequence length="141" mass="16609">MSKKGKEVILASNQRNMVSEQSEKMSRKPPLTLQSTNRLMKKSKSKLKSDIVSSTSLSQSSKRKTENLKHTQDQHQKQQQYVSEQEQEIEQELDIIGTLTFERAQLEERVLGLEKRVRELEMQGERDVRMILWMRVEMARF</sequence>
<evidence type="ECO:0000256" key="1">
    <source>
        <dbReference type="SAM" id="MobiDB-lite"/>
    </source>
</evidence>
<feature type="compositionally biased region" description="Basic and acidic residues" evidence="1">
    <location>
        <begin position="63"/>
        <end position="76"/>
    </location>
</feature>
<dbReference type="OrthoDB" id="10536940at2759"/>